<name>A0A482YC54_9EURY</name>
<keyword evidence="1" id="KW-0547">Nucleotide-binding</keyword>
<evidence type="ECO:0000256" key="4">
    <source>
        <dbReference type="ARBA" id="ARBA00022840"/>
    </source>
</evidence>
<dbReference type="Pfam" id="PF00580">
    <property type="entry name" value="UvrD-helicase"/>
    <property type="match status" value="1"/>
</dbReference>
<protein>
    <submittedName>
        <fullName evidence="6">UvrD/REP helicase N-terminal domain-containing protein</fullName>
    </submittedName>
</protein>
<feature type="domain" description="UvrD-like helicase ATP-binding" evidence="5">
    <location>
        <begin position="144"/>
        <end position="278"/>
    </location>
</feature>
<proteinExistence type="predicted"/>
<reference evidence="6 7" key="1">
    <citation type="submission" date="2019-02" db="EMBL/GenBank/DDBJ databases">
        <title>Genomic Encyclopedia of Archaeal and Bacterial Type Strains, Phase II (KMG-II): from individual species to whole genera.</title>
        <authorList>
            <person name="Goeker M."/>
        </authorList>
    </citation>
    <scope>NUCLEOTIDE SEQUENCE [LARGE SCALE GENOMIC DNA]</scope>
    <source>
        <strain evidence="6 7">DSM 18328</strain>
    </source>
</reference>
<evidence type="ECO:0000313" key="6">
    <source>
        <dbReference type="EMBL" id="RZV10470.1"/>
    </source>
</evidence>
<keyword evidence="4" id="KW-0067">ATP-binding</keyword>
<dbReference type="GO" id="GO:0005524">
    <property type="term" value="F:ATP binding"/>
    <property type="evidence" value="ECO:0007669"/>
    <property type="project" value="UniProtKB-KW"/>
</dbReference>
<sequence>MNRVLAFIRGLFSSSSTTGSLDPEVVLQGTDRETGVIETTNKLIKWKKQYTEEYTDYLTIYEALNKYETASEALARLEPLLDESGSYEEQVLDAAKTLEEDLQAVLEFIERRSTYNAAWIDHMKKKHGSELNDFFDDPDHTHTHQQFRAIFANDNFNRVNAAAGTGKTTTFGRRVHFILSEFDDVAASDLLAFTFTRNGRDEMQKELEETFDITGVDVRTINSYSKSIAEKQYSDLEFIVGEAKTTEIARIWRDIQDDEELEATYESFMSTWKDDRYDPNDIDVVDGVYESHAAKSTVTIQGEEVQLDAIPEEGIAHKSIAQLLTTLGLEYDYQTHIEWASSPSDGSILDFELVEPVQGERLYIQYCTSEETREDRPQYRNIHSERPETIRRLFTSNPKLENDPEGKTVIVLDGENLLDRPSDDLNWKRKQTKVRFANAVQTTLENELQQVGIDLSNRLSGRDLKDYVYDRKVLYHDIRYFPTGVRAGAKALVS</sequence>
<dbReference type="InterPro" id="IPR027417">
    <property type="entry name" value="P-loop_NTPase"/>
</dbReference>
<evidence type="ECO:0000256" key="3">
    <source>
        <dbReference type="ARBA" id="ARBA00022806"/>
    </source>
</evidence>
<dbReference type="EMBL" id="SHMP01000004">
    <property type="protein sequence ID" value="RZV10470.1"/>
    <property type="molecule type" value="Genomic_DNA"/>
</dbReference>
<evidence type="ECO:0000259" key="5">
    <source>
        <dbReference type="Pfam" id="PF00580"/>
    </source>
</evidence>
<comment type="caution">
    <text evidence="6">The sequence shown here is derived from an EMBL/GenBank/DDBJ whole genome shotgun (WGS) entry which is preliminary data.</text>
</comment>
<gene>
    <name evidence="6" type="ORF">BDK88_1636</name>
</gene>
<accession>A0A482YC54</accession>
<evidence type="ECO:0000256" key="2">
    <source>
        <dbReference type="ARBA" id="ARBA00022801"/>
    </source>
</evidence>
<dbReference type="AlphaFoldDB" id="A0A482YC54"/>
<evidence type="ECO:0000313" key="7">
    <source>
        <dbReference type="Proteomes" id="UP000291097"/>
    </source>
</evidence>
<organism evidence="6 7">
    <name type="scientific">Natrinema hispanicum</name>
    <dbReference type="NCBI Taxonomy" id="392421"/>
    <lineage>
        <taxon>Archaea</taxon>
        <taxon>Methanobacteriati</taxon>
        <taxon>Methanobacteriota</taxon>
        <taxon>Stenosarchaea group</taxon>
        <taxon>Halobacteria</taxon>
        <taxon>Halobacteriales</taxon>
        <taxon>Natrialbaceae</taxon>
        <taxon>Natrinema</taxon>
    </lineage>
</organism>
<keyword evidence="2" id="KW-0378">Hydrolase</keyword>
<dbReference type="GO" id="GO:0004386">
    <property type="term" value="F:helicase activity"/>
    <property type="evidence" value="ECO:0007669"/>
    <property type="project" value="UniProtKB-KW"/>
</dbReference>
<dbReference type="InterPro" id="IPR014016">
    <property type="entry name" value="UvrD-like_ATP-bd"/>
</dbReference>
<dbReference type="SUPFAM" id="SSF52540">
    <property type="entry name" value="P-loop containing nucleoside triphosphate hydrolases"/>
    <property type="match status" value="1"/>
</dbReference>
<dbReference type="GO" id="GO:0016787">
    <property type="term" value="F:hydrolase activity"/>
    <property type="evidence" value="ECO:0007669"/>
    <property type="project" value="UniProtKB-KW"/>
</dbReference>
<dbReference type="Gene3D" id="3.40.50.300">
    <property type="entry name" value="P-loop containing nucleotide triphosphate hydrolases"/>
    <property type="match status" value="1"/>
</dbReference>
<dbReference type="RefSeq" id="WP_130499980.1">
    <property type="nucleotide sequence ID" value="NZ_SHMP01000004.1"/>
</dbReference>
<evidence type="ECO:0000256" key="1">
    <source>
        <dbReference type="ARBA" id="ARBA00022741"/>
    </source>
</evidence>
<dbReference type="Proteomes" id="UP000291097">
    <property type="component" value="Unassembled WGS sequence"/>
</dbReference>
<keyword evidence="3 6" id="KW-0347">Helicase</keyword>